<dbReference type="Proteomes" id="UP000051679">
    <property type="component" value="Unassembled WGS sequence"/>
</dbReference>
<dbReference type="OrthoDB" id="2282798at2"/>
<comment type="caution">
    <text evidence="3">The sequence shown here is derived from an EMBL/GenBank/DDBJ whole genome shotgun (WGS) entry which is preliminary data.</text>
</comment>
<dbReference type="RefSeq" id="WP_054677742.1">
    <property type="nucleotide sequence ID" value="NZ_AYYO01000011.1"/>
</dbReference>
<evidence type="ECO:0000259" key="2">
    <source>
        <dbReference type="Pfam" id="PF13731"/>
    </source>
</evidence>
<evidence type="ECO:0000313" key="4">
    <source>
        <dbReference type="Proteomes" id="UP000051679"/>
    </source>
</evidence>
<feature type="chain" id="PRO_5006414592" description="WxL domain-containing protein" evidence="1">
    <location>
        <begin position="27"/>
        <end position="211"/>
    </location>
</feature>
<protein>
    <recommendedName>
        <fullName evidence="2">WxL domain-containing protein</fullName>
    </recommendedName>
</protein>
<dbReference type="PATRIC" id="fig|1291052.5.peg.901"/>
<organism evidence="3 4">
    <name type="scientific">Lacticaseibacillus sharpeae JCM 1186 = DSM 20505</name>
    <dbReference type="NCBI Taxonomy" id="1291052"/>
    <lineage>
        <taxon>Bacteria</taxon>
        <taxon>Bacillati</taxon>
        <taxon>Bacillota</taxon>
        <taxon>Bacilli</taxon>
        <taxon>Lactobacillales</taxon>
        <taxon>Lactobacillaceae</taxon>
        <taxon>Lacticaseibacillus</taxon>
    </lineage>
</organism>
<feature type="domain" description="WxL" evidence="2">
    <location>
        <begin position="37"/>
        <end position="208"/>
    </location>
</feature>
<dbReference type="InterPro" id="IPR027994">
    <property type="entry name" value="WxL_dom"/>
</dbReference>
<accession>A0A0R1ZUS8</accession>
<evidence type="ECO:0000256" key="1">
    <source>
        <dbReference type="SAM" id="SignalP"/>
    </source>
</evidence>
<reference evidence="3 4" key="1">
    <citation type="journal article" date="2015" name="Genome Announc.">
        <title>Expanding the biotechnology potential of lactobacilli through comparative genomics of 213 strains and associated genera.</title>
        <authorList>
            <person name="Sun Z."/>
            <person name="Harris H.M."/>
            <person name="McCann A."/>
            <person name="Guo C."/>
            <person name="Argimon S."/>
            <person name="Zhang W."/>
            <person name="Yang X."/>
            <person name="Jeffery I.B."/>
            <person name="Cooney J.C."/>
            <person name="Kagawa T.F."/>
            <person name="Liu W."/>
            <person name="Song Y."/>
            <person name="Salvetti E."/>
            <person name="Wrobel A."/>
            <person name="Rasinkangas P."/>
            <person name="Parkhill J."/>
            <person name="Rea M.C."/>
            <person name="O'Sullivan O."/>
            <person name="Ritari J."/>
            <person name="Douillard F.P."/>
            <person name="Paul Ross R."/>
            <person name="Yang R."/>
            <person name="Briner A.E."/>
            <person name="Felis G.E."/>
            <person name="de Vos W.M."/>
            <person name="Barrangou R."/>
            <person name="Klaenhammer T.R."/>
            <person name="Caufield P.W."/>
            <person name="Cui Y."/>
            <person name="Zhang H."/>
            <person name="O'Toole P.W."/>
        </authorList>
    </citation>
    <scope>NUCLEOTIDE SEQUENCE [LARGE SCALE GENOMIC DNA]</scope>
    <source>
        <strain evidence="3 4">DSM 20505</strain>
    </source>
</reference>
<dbReference type="AlphaFoldDB" id="A0A0R1ZUS8"/>
<name>A0A0R1ZUS8_9LACO</name>
<dbReference type="EMBL" id="AYYO01000011">
    <property type="protein sequence ID" value="KRM55835.1"/>
    <property type="molecule type" value="Genomic_DNA"/>
</dbReference>
<keyword evidence="1" id="KW-0732">Signal</keyword>
<dbReference type="STRING" id="1291052.FC18_GL000885"/>
<feature type="signal peptide" evidence="1">
    <location>
        <begin position="1"/>
        <end position="26"/>
    </location>
</feature>
<evidence type="ECO:0000313" key="3">
    <source>
        <dbReference type="EMBL" id="KRM55835.1"/>
    </source>
</evidence>
<gene>
    <name evidence="3" type="ORF">FC18_GL000885</name>
</gene>
<sequence>MLKKIVTSVVAVIVALVINGTLSVDAASSTTTKANVELTSGGPITLDAVPAMYDFDTHDAKQSLQHYDAITGDKSPIQVTNPGNDTGWNVTAEMSKLETASGLQLMGASIDMINNTDYAGDSGVAYLPNGAVLNGVTTTKDNASAIDMFPKASSPTLTPGTAATVFSAVQGGGVGVWQTAFKPVLNVPAGNVEGTYTGTITWTLEQTPSGN</sequence>
<proteinExistence type="predicted"/>
<dbReference type="Pfam" id="PF13731">
    <property type="entry name" value="WxL"/>
    <property type="match status" value="1"/>
</dbReference>
<keyword evidence="4" id="KW-1185">Reference proteome</keyword>